<reference evidence="2 3" key="1">
    <citation type="submission" date="2019-05" db="EMBL/GenBank/DDBJ databases">
        <title>Another draft genome of Portunus trituberculatus and its Hox gene families provides insights of decapod evolution.</title>
        <authorList>
            <person name="Jeong J.-H."/>
            <person name="Song I."/>
            <person name="Kim S."/>
            <person name="Choi T."/>
            <person name="Kim D."/>
            <person name="Ryu S."/>
            <person name="Kim W."/>
        </authorList>
    </citation>
    <scope>NUCLEOTIDE SEQUENCE [LARGE SCALE GENOMIC DNA]</scope>
    <source>
        <tissue evidence="2">Muscle</tissue>
    </source>
</reference>
<dbReference type="EMBL" id="VSRR010003645">
    <property type="protein sequence ID" value="MPC36962.1"/>
    <property type="molecule type" value="Genomic_DNA"/>
</dbReference>
<feature type="compositionally biased region" description="Low complexity" evidence="1">
    <location>
        <begin position="58"/>
        <end position="72"/>
    </location>
</feature>
<evidence type="ECO:0000313" key="2">
    <source>
        <dbReference type="EMBL" id="MPC36962.1"/>
    </source>
</evidence>
<protein>
    <submittedName>
        <fullName evidence="2">Uncharacterized protein</fullName>
    </submittedName>
</protein>
<feature type="region of interest" description="Disordered" evidence="1">
    <location>
        <begin position="44"/>
        <end position="79"/>
    </location>
</feature>
<evidence type="ECO:0000256" key="1">
    <source>
        <dbReference type="SAM" id="MobiDB-lite"/>
    </source>
</evidence>
<dbReference type="Proteomes" id="UP000324222">
    <property type="component" value="Unassembled WGS sequence"/>
</dbReference>
<dbReference type="AlphaFoldDB" id="A0A5B7ES25"/>
<sequence>MPSCGGSVSVKAIRLPHSITTTRTRVTPRQTFSLTPHTSYLHSLLTHHPPSPSPSSHPLPSSCSPSTRPSPSTDIVNSSGYYTRKSSHIPAVKIRLCVRKWTAGNNFAGSPRLDPFVREVRTSGLPQVAREIIKGPRSPVSEGRPATSRNEPVTTMATATAADPPLPNLTNSPLDRLHRTVIFYRACLLRLTNAMASKF</sequence>
<organism evidence="2 3">
    <name type="scientific">Portunus trituberculatus</name>
    <name type="common">Swimming crab</name>
    <name type="synonym">Neptunus trituberculatus</name>
    <dbReference type="NCBI Taxonomy" id="210409"/>
    <lineage>
        <taxon>Eukaryota</taxon>
        <taxon>Metazoa</taxon>
        <taxon>Ecdysozoa</taxon>
        <taxon>Arthropoda</taxon>
        <taxon>Crustacea</taxon>
        <taxon>Multicrustacea</taxon>
        <taxon>Malacostraca</taxon>
        <taxon>Eumalacostraca</taxon>
        <taxon>Eucarida</taxon>
        <taxon>Decapoda</taxon>
        <taxon>Pleocyemata</taxon>
        <taxon>Brachyura</taxon>
        <taxon>Eubrachyura</taxon>
        <taxon>Portunoidea</taxon>
        <taxon>Portunidae</taxon>
        <taxon>Portuninae</taxon>
        <taxon>Portunus</taxon>
    </lineage>
</organism>
<name>A0A5B7ES25_PORTR</name>
<evidence type="ECO:0000313" key="3">
    <source>
        <dbReference type="Proteomes" id="UP000324222"/>
    </source>
</evidence>
<accession>A0A5B7ES25</accession>
<proteinExistence type="predicted"/>
<comment type="caution">
    <text evidence="2">The sequence shown here is derived from an EMBL/GenBank/DDBJ whole genome shotgun (WGS) entry which is preliminary data.</text>
</comment>
<gene>
    <name evidence="2" type="ORF">E2C01_030435</name>
</gene>
<keyword evidence="3" id="KW-1185">Reference proteome</keyword>